<dbReference type="STRING" id="39060.SAMN05660706_10324"/>
<keyword evidence="3 11" id="KW-0813">Transport</keyword>
<comment type="function">
    <text evidence="11 12">Key component of the proton channel; it plays a direct role in the translocation of protons across the membrane.</text>
</comment>
<dbReference type="GO" id="GO:0046933">
    <property type="term" value="F:proton-transporting ATP synthase activity, rotational mechanism"/>
    <property type="evidence" value="ECO:0007669"/>
    <property type="project" value="UniProtKB-UniRule"/>
</dbReference>
<comment type="similarity">
    <text evidence="2 11 12">Belongs to the ATPase A chain family.</text>
</comment>
<keyword evidence="9 11" id="KW-0472">Membrane</keyword>
<keyword evidence="6 11" id="KW-0375">Hydrogen ion transport</keyword>
<dbReference type="HAMAP" id="MF_01393">
    <property type="entry name" value="ATP_synth_a_bact"/>
    <property type="match status" value="1"/>
</dbReference>
<dbReference type="InterPro" id="IPR045082">
    <property type="entry name" value="ATP_syn_F0_a_bact/chloroplast"/>
</dbReference>
<dbReference type="PROSITE" id="PS00449">
    <property type="entry name" value="ATPASE_A"/>
    <property type="match status" value="1"/>
</dbReference>
<keyword evidence="14" id="KW-1185">Reference proteome</keyword>
<keyword evidence="11" id="KW-1003">Cell membrane</keyword>
<keyword evidence="8 11" id="KW-0406">Ion transport</keyword>
<comment type="subcellular location">
    <subcellularLocation>
        <location evidence="11 12">Cell membrane</location>
        <topology evidence="11 12">Multi-pass membrane protein</topology>
    </subcellularLocation>
    <subcellularLocation>
        <location evidence="1">Membrane</location>
        <topology evidence="1">Multi-pass membrane protein</topology>
    </subcellularLocation>
</comment>
<feature type="transmembrane region" description="Helical" evidence="11">
    <location>
        <begin position="162"/>
        <end position="183"/>
    </location>
</feature>
<keyword evidence="5 11" id="KW-0812">Transmembrane</keyword>
<dbReference type="PANTHER" id="PTHR42823:SF3">
    <property type="entry name" value="ATP SYNTHASE SUBUNIT A, CHLOROPLASTIC"/>
    <property type="match status" value="1"/>
</dbReference>
<feature type="transmembrane region" description="Helical" evidence="11">
    <location>
        <begin position="189"/>
        <end position="210"/>
    </location>
</feature>
<keyword evidence="10 11" id="KW-0066">ATP synthesis</keyword>
<evidence type="ECO:0000256" key="8">
    <source>
        <dbReference type="ARBA" id="ARBA00023065"/>
    </source>
</evidence>
<evidence type="ECO:0000256" key="9">
    <source>
        <dbReference type="ARBA" id="ARBA00023136"/>
    </source>
</evidence>
<dbReference type="InterPro" id="IPR023011">
    <property type="entry name" value="ATP_synth_F0_asu_AS"/>
</dbReference>
<dbReference type="Gene3D" id="1.20.120.220">
    <property type="entry name" value="ATP synthase, F0 complex, subunit A"/>
    <property type="match status" value="1"/>
</dbReference>
<feature type="transmembrane region" description="Helical" evidence="11">
    <location>
        <begin position="131"/>
        <end position="150"/>
    </location>
</feature>
<dbReference type="PANTHER" id="PTHR42823">
    <property type="entry name" value="ATP SYNTHASE SUBUNIT A, CHLOROPLASTIC"/>
    <property type="match status" value="1"/>
</dbReference>
<dbReference type="Pfam" id="PF00119">
    <property type="entry name" value="ATP-synt_A"/>
    <property type="match status" value="1"/>
</dbReference>
<proteinExistence type="inferred from homology"/>
<evidence type="ECO:0000313" key="14">
    <source>
        <dbReference type="Proteomes" id="UP000199584"/>
    </source>
</evidence>
<evidence type="ECO:0000256" key="7">
    <source>
        <dbReference type="ARBA" id="ARBA00022989"/>
    </source>
</evidence>
<evidence type="ECO:0000256" key="4">
    <source>
        <dbReference type="ARBA" id="ARBA00022547"/>
    </source>
</evidence>
<dbReference type="GO" id="GO:0005886">
    <property type="term" value="C:plasma membrane"/>
    <property type="evidence" value="ECO:0007669"/>
    <property type="project" value="UniProtKB-SubCell"/>
</dbReference>
<dbReference type="InterPro" id="IPR000568">
    <property type="entry name" value="ATP_synth_F0_asu"/>
</dbReference>
<dbReference type="PRINTS" id="PR00123">
    <property type="entry name" value="ATPASEA"/>
</dbReference>
<dbReference type="RefSeq" id="WP_245779612.1">
    <property type="nucleotide sequence ID" value="NZ_FOYM01000003.1"/>
</dbReference>
<evidence type="ECO:0000256" key="3">
    <source>
        <dbReference type="ARBA" id="ARBA00022448"/>
    </source>
</evidence>
<evidence type="ECO:0000256" key="6">
    <source>
        <dbReference type="ARBA" id="ARBA00022781"/>
    </source>
</evidence>
<accession>A0A1I6CY50</accession>
<feature type="transmembrane region" description="Helical" evidence="11">
    <location>
        <begin position="217"/>
        <end position="242"/>
    </location>
</feature>
<dbReference type="SUPFAM" id="SSF81336">
    <property type="entry name" value="F1F0 ATP synthase subunit A"/>
    <property type="match status" value="1"/>
</dbReference>
<dbReference type="InterPro" id="IPR035908">
    <property type="entry name" value="F0_ATP_A_sf"/>
</dbReference>
<dbReference type="Proteomes" id="UP000199584">
    <property type="component" value="Unassembled WGS sequence"/>
</dbReference>
<evidence type="ECO:0000256" key="10">
    <source>
        <dbReference type="ARBA" id="ARBA00023310"/>
    </source>
</evidence>
<keyword evidence="4 11" id="KW-0138">CF(0)</keyword>
<dbReference type="GO" id="GO:0045259">
    <property type="term" value="C:proton-transporting ATP synthase complex"/>
    <property type="evidence" value="ECO:0007669"/>
    <property type="project" value="UniProtKB-KW"/>
</dbReference>
<name>A0A1I6CY50_9FIRM</name>
<dbReference type="EMBL" id="FOYM01000003">
    <property type="protein sequence ID" value="SFQ97973.1"/>
    <property type="molecule type" value="Genomic_DNA"/>
</dbReference>
<dbReference type="GO" id="GO:0042777">
    <property type="term" value="P:proton motive force-driven plasma membrane ATP synthesis"/>
    <property type="evidence" value="ECO:0007669"/>
    <property type="project" value="TreeGrafter"/>
</dbReference>
<evidence type="ECO:0000256" key="2">
    <source>
        <dbReference type="ARBA" id="ARBA00006810"/>
    </source>
</evidence>
<sequence length="250" mass="27921">MSAAGSHEASKDMLTIVHDNLNIWGFPHGPVDFGLGPMNLKTLVMTWIVMGLVILFTVAATRNMKLKRPGKLQLMVEEMYQFLKGLAYENLDPKKGAALMCLLFSLFIYLLFCNLWGLVPTMMSPTADVNTTLGMAISVFILVQVLGLYYRGAKFFKHFVEPFVFFLPLVIVEELSKPLTLAFRLYGNIYAGEVLIAVLLGLIPLTINFFGGFIASVVWLSFSIFVGFIQAFIFTMLTIAYIGQVTAEHH</sequence>
<dbReference type="CDD" id="cd00310">
    <property type="entry name" value="ATP-synt_Fo_a_6"/>
    <property type="match status" value="1"/>
</dbReference>
<organism evidence="13 14">
    <name type="scientific">Desulfoscipio geothermicus DSM 3669</name>
    <dbReference type="NCBI Taxonomy" id="1121426"/>
    <lineage>
        <taxon>Bacteria</taxon>
        <taxon>Bacillati</taxon>
        <taxon>Bacillota</taxon>
        <taxon>Clostridia</taxon>
        <taxon>Eubacteriales</taxon>
        <taxon>Desulfallaceae</taxon>
        <taxon>Desulfoscipio</taxon>
    </lineage>
</organism>
<gene>
    <name evidence="11" type="primary">atpB</name>
    <name evidence="13" type="ORF">SAMN05660706_10324</name>
</gene>
<evidence type="ECO:0000256" key="1">
    <source>
        <dbReference type="ARBA" id="ARBA00004141"/>
    </source>
</evidence>
<feature type="transmembrane region" description="Helical" evidence="11">
    <location>
        <begin position="42"/>
        <end position="61"/>
    </location>
</feature>
<reference evidence="14" key="1">
    <citation type="submission" date="2016-10" db="EMBL/GenBank/DDBJ databases">
        <authorList>
            <person name="Varghese N."/>
            <person name="Submissions S."/>
        </authorList>
    </citation>
    <scope>NUCLEOTIDE SEQUENCE [LARGE SCALE GENOMIC DNA]</scope>
    <source>
        <strain evidence="14">DSM 3669</strain>
    </source>
</reference>
<evidence type="ECO:0000256" key="12">
    <source>
        <dbReference type="RuleBase" id="RU000483"/>
    </source>
</evidence>
<evidence type="ECO:0000256" key="5">
    <source>
        <dbReference type="ARBA" id="ARBA00022692"/>
    </source>
</evidence>
<feature type="transmembrane region" description="Helical" evidence="11">
    <location>
        <begin position="97"/>
        <end position="119"/>
    </location>
</feature>
<keyword evidence="7 11" id="KW-1133">Transmembrane helix</keyword>
<protein>
    <recommendedName>
        <fullName evidence="11 12">ATP synthase subunit a</fullName>
    </recommendedName>
    <alternativeName>
        <fullName evidence="11">ATP synthase F0 sector subunit a</fullName>
    </alternativeName>
    <alternativeName>
        <fullName evidence="11">F-ATPase subunit 6</fullName>
    </alternativeName>
</protein>
<evidence type="ECO:0000313" key="13">
    <source>
        <dbReference type="EMBL" id="SFQ97973.1"/>
    </source>
</evidence>
<evidence type="ECO:0000256" key="11">
    <source>
        <dbReference type="HAMAP-Rule" id="MF_01393"/>
    </source>
</evidence>
<dbReference type="NCBIfam" id="TIGR01131">
    <property type="entry name" value="ATP_synt_6_or_A"/>
    <property type="match status" value="1"/>
</dbReference>
<dbReference type="AlphaFoldDB" id="A0A1I6CY50"/>